<reference evidence="1 2" key="1">
    <citation type="submission" date="2023-10" db="EMBL/GenBank/DDBJ databases">
        <title>Bacteria for the degradation of biodegradable plastic PBAT(Polybutylene adipate terephthalate).</title>
        <authorList>
            <person name="Weon H.-Y."/>
            <person name="Yeon J."/>
        </authorList>
    </citation>
    <scope>NUCLEOTIDE SEQUENCE [LARGE SCALE GENOMIC DNA]</scope>
    <source>
        <strain evidence="1 2">SBD 7-3</strain>
    </source>
</reference>
<sequence length="136" mass="14311">MRVEAVVTSSAAGHEVTVRTDIVQQALSIPAKSSGKGSSVNGGELLMLALATCYWNDLYREAQRLGIEITSASVEASAEFLGVGLAATNIKYRAKVVSSATPSAVEQLLRETDAVAEIHNTLRGGGQVESSFTKDQ</sequence>
<dbReference type="InterPro" id="IPR036102">
    <property type="entry name" value="OsmC/Ohrsf"/>
</dbReference>
<gene>
    <name evidence="1" type="ORF">RXV79_18340</name>
</gene>
<keyword evidence="1" id="KW-0575">Peroxidase</keyword>
<keyword evidence="1" id="KW-0560">Oxidoreductase</keyword>
<accession>A0ABZ0CPH2</accession>
<dbReference type="EC" id="1.11.1.-" evidence="1"/>
<dbReference type="SUPFAM" id="SSF82784">
    <property type="entry name" value="OsmC-like"/>
    <property type="match status" value="1"/>
</dbReference>
<keyword evidence="2" id="KW-1185">Reference proteome</keyword>
<organism evidence="1 2">
    <name type="scientific">Piscinibacter gummiphilus</name>
    <dbReference type="NCBI Taxonomy" id="946333"/>
    <lineage>
        <taxon>Bacteria</taxon>
        <taxon>Pseudomonadati</taxon>
        <taxon>Pseudomonadota</taxon>
        <taxon>Betaproteobacteria</taxon>
        <taxon>Burkholderiales</taxon>
        <taxon>Sphaerotilaceae</taxon>
        <taxon>Piscinibacter</taxon>
    </lineage>
</organism>
<proteinExistence type="predicted"/>
<dbReference type="EMBL" id="CP136336">
    <property type="protein sequence ID" value="WOB06872.1"/>
    <property type="molecule type" value="Genomic_DNA"/>
</dbReference>
<dbReference type="Gene3D" id="3.30.300.20">
    <property type="match status" value="1"/>
</dbReference>
<dbReference type="InterPro" id="IPR003718">
    <property type="entry name" value="OsmC/Ohr_fam"/>
</dbReference>
<protein>
    <submittedName>
        <fullName evidence="1">OsmC family protein</fullName>
        <ecNumber evidence="1">1.11.1.-</ecNumber>
    </submittedName>
</protein>
<dbReference type="Pfam" id="PF02566">
    <property type="entry name" value="OsmC"/>
    <property type="match status" value="1"/>
</dbReference>
<dbReference type="RefSeq" id="WP_316699517.1">
    <property type="nucleotide sequence ID" value="NZ_CP136336.1"/>
</dbReference>
<evidence type="ECO:0000313" key="1">
    <source>
        <dbReference type="EMBL" id="WOB06872.1"/>
    </source>
</evidence>
<dbReference type="InterPro" id="IPR015946">
    <property type="entry name" value="KH_dom-like_a/b"/>
</dbReference>
<name>A0ABZ0CPH2_9BURK</name>
<dbReference type="Proteomes" id="UP001303946">
    <property type="component" value="Chromosome"/>
</dbReference>
<dbReference type="GO" id="GO:0004601">
    <property type="term" value="F:peroxidase activity"/>
    <property type="evidence" value="ECO:0007669"/>
    <property type="project" value="UniProtKB-KW"/>
</dbReference>
<evidence type="ECO:0000313" key="2">
    <source>
        <dbReference type="Proteomes" id="UP001303946"/>
    </source>
</evidence>